<proteinExistence type="inferred from homology"/>
<name>A0A402C1V4_RHOWR</name>
<dbReference type="InterPro" id="IPR013509">
    <property type="entry name" value="RNR_lsu_N"/>
</dbReference>
<keyword evidence="14" id="KW-1185">Reference proteome</keyword>
<dbReference type="NCBIfam" id="TIGR02506">
    <property type="entry name" value="NrdE_NrdA"/>
    <property type="match status" value="1"/>
</dbReference>
<dbReference type="Pfam" id="PF08343">
    <property type="entry name" value="RNR_N"/>
    <property type="match status" value="1"/>
</dbReference>
<comment type="catalytic activity">
    <reaction evidence="9 10">
        <text>a 2'-deoxyribonucleoside 5'-diphosphate + [thioredoxin]-disulfide + H2O = a ribonucleoside 5'-diphosphate + [thioredoxin]-dithiol</text>
        <dbReference type="Rhea" id="RHEA:23252"/>
        <dbReference type="Rhea" id="RHEA-COMP:10698"/>
        <dbReference type="Rhea" id="RHEA-COMP:10700"/>
        <dbReference type="ChEBI" id="CHEBI:15377"/>
        <dbReference type="ChEBI" id="CHEBI:29950"/>
        <dbReference type="ChEBI" id="CHEBI:50058"/>
        <dbReference type="ChEBI" id="CHEBI:57930"/>
        <dbReference type="ChEBI" id="CHEBI:73316"/>
        <dbReference type="EC" id="1.17.4.1"/>
    </reaction>
</comment>
<evidence type="ECO:0000313" key="14">
    <source>
        <dbReference type="Proteomes" id="UP000287519"/>
    </source>
</evidence>
<accession>A0A402C1V4</accession>
<dbReference type="GO" id="GO:0009263">
    <property type="term" value="P:deoxyribonucleotide biosynthetic process"/>
    <property type="evidence" value="ECO:0007669"/>
    <property type="project" value="UniProtKB-KW"/>
</dbReference>
<dbReference type="FunFam" id="1.10.1650.20:FF:000002">
    <property type="entry name" value="Ribonucleoside-diphosphate reductase"/>
    <property type="match status" value="1"/>
</dbReference>
<sequence>MAPTITDTIDAGSVERDARGGDSTNGLDYHALNAMLNLYGPNGEIQFDKDREAANQYFLQHVNQNTVFFHNQDEKLDYLVKENYYEREVLDQYTRNFVKTLIDHAYSKKFRFPTFLGAFKYYTSYTLKTFDGKRYLERFEDRVCMVALTLAAGDEDLATKLVDEIIAGRFQPATPTFLNSGKKQRGEPVSCFLLRIEDNMESIGRSINSALQLSKRGGGVALLLSNVREHGAPIKKIENQSSGVIPIMKLLEDSFSYANQLGARQGAGAVYLHAHHPDIYRFLDTKRENADEKIRIKTLSLGVVIPDITFELAKKNEDMYLFSPYDVERIYGKPFADINVTEKYYEMVDDKRIRKSKIKAREFFQTVAELQFESGYPYIMYEDTVNRANPIAGKVTHSNLCSEILQVSTPSLFNDDLSYSHIGKDISCNLGSLNIAKTMDSPDFARTIETSIRALTAVADQTSIDSVPSIRKANDEGHAIGLGQMNLHGYLARERIHYGSDEGIDFTNIYFYTVVFHAIRASNEIAKERGTYFAGFPESKYASGEFFDKYTDRVWEPETERVRQLFADAGLHIPTQDDWRELKASVQKHGIYNQNLQAVPPTGSISYINNSTSSIHPVASKIEIRKEGKIGRVYYPAPYLTNDNLEYYQDAYEIGYEKIIDTYAAATQHVDQGLSLTLFFKDTATTRDINKAQIYAWRKGIKTLYYIRLRQMALQGTEVENCVSCML</sequence>
<dbReference type="AlphaFoldDB" id="A0A402C1V4"/>
<keyword evidence="6 10" id="KW-0560">Oxidoreductase</keyword>
<dbReference type="GO" id="GO:0004748">
    <property type="term" value="F:ribonucleoside-diphosphate reductase activity, thioredoxin disulfide as acceptor"/>
    <property type="evidence" value="ECO:0007669"/>
    <property type="project" value="UniProtKB-EC"/>
</dbReference>
<dbReference type="InterPro" id="IPR013554">
    <property type="entry name" value="RNR_N"/>
</dbReference>
<keyword evidence="4" id="KW-0547">Nucleotide-binding</keyword>
<evidence type="ECO:0000256" key="11">
    <source>
        <dbReference type="SAM" id="MobiDB-lite"/>
    </source>
</evidence>
<comment type="caution">
    <text evidence="13">The sequence shown here is derived from an EMBL/GenBank/DDBJ whole genome shotgun (WGS) entry which is preliminary data.</text>
</comment>
<evidence type="ECO:0000256" key="9">
    <source>
        <dbReference type="ARBA" id="ARBA00047754"/>
    </source>
</evidence>
<dbReference type="RefSeq" id="WP_225857932.1">
    <property type="nucleotide sequence ID" value="NZ_BHYM01000010.1"/>
</dbReference>
<evidence type="ECO:0000256" key="7">
    <source>
        <dbReference type="ARBA" id="ARBA00023116"/>
    </source>
</evidence>
<dbReference type="CDD" id="cd01679">
    <property type="entry name" value="RNR_I"/>
    <property type="match status" value="1"/>
</dbReference>
<dbReference type="InterPro" id="IPR008926">
    <property type="entry name" value="RNR_R1-su_N"/>
</dbReference>
<dbReference type="InterPro" id="IPR000788">
    <property type="entry name" value="RNR_lg_C"/>
</dbReference>
<evidence type="ECO:0000256" key="6">
    <source>
        <dbReference type="ARBA" id="ARBA00023002"/>
    </source>
</evidence>
<evidence type="ECO:0000256" key="4">
    <source>
        <dbReference type="ARBA" id="ARBA00022741"/>
    </source>
</evidence>
<dbReference type="InterPro" id="IPR013346">
    <property type="entry name" value="NrdE_NrdA_C"/>
</dbReference>
<dbReference type="NCBIfam" id="TIGR04170">
    <property type="entry name" value="RNR_1b_NrdE"/>
    <property type="match status" value="1"/>
</dbReference>
<evidence type="ECO:0000256" key="1">
    <source>
        <dbReference type="ARBA" id="ARBA00010406"/>
    </source>
</evidence>
<reference evidence="13 14" key="1">
    <citation type="submission" date="2018-11" db="EMBL/GenBank/DDBJ databases">
        <title>Microbial catabolism of amino acid.</title>
        <authorList>
            <person name="Hibi M."/>
            <person name="Ogawa J."/>
        </authorList>
    </citation>
    <scope>NUCLEOTIDE SEQUENCE [LARGE SCALE GENOMIC DNA]</scope>
    <source>
        <strain evidence="13 14">C31-06</strain>
    </source>
</reference>
<keyword evidence="5" id="KW-0067">ATP-binding</keyword>
<dbReference type="GO" id="GO:0005524">
    <property type="term" value="F:ATP binding"/>
    <property type="evidence" value="ECO:0007669"/>
    <property type="project" value="UniProtKB-KW"/>
</dbReference>
<evidence type="ECO:0000313" key="13">
    <source>
        <dbReference type="EMBL" id="GCE37531.1"/>
    </source>
</evidence>
<dbReference type="EC" id="1.17.4.1" evidence="2 10"/>
<dbReference type="UniPathway" id="UPA00326"/>
<dbReference type="Proteomes" id="UP000287519">
    <property type="component" value="Unassembled WGS sequence"/>
</dbReference>
<gene>
    <name evidence="13" type="ORF">Rhow_000107</name>
</gene>
<dbReference type="InterPro" id="IPR039718">
    <property type="entry name" value="Rrm1"/>
</dbReference>
<evidence type="ECO:0000256" key="10">
    <source>
        <dbReference type="RuleBase" id="RU003410"/>
    </source>
</evidence>
<dbReference type="PRINTS" id="PR01183">
    <property type="entry name" value="RIBORDTASEM1"/>
</dbReference>
<keyword evidence="8" id="KW-1015">Disulfide bond</keyword>
<dbReference type="InterPro" id="IPR026459">
    <property type="entry name" value="RNR_1b_NrdE"/>
</dbReference>
<dbReference type="PANTHER" id="PTHR11573">
    <property type="entry name" value="RIBONUCLEOSIDE-DIPHOSPHATE REDUCTASE LARGE CHAIN"/>
    <property type="match status" value="1"/>
</dbReference>
<dbReference type="Gene3D" id="1.10.1650.20">
    <property type="match status" value="1"/>
</dbReference>
<organism evidence="13 14">
    <name type="scientific">Rhodococcus wratislaviensis</name>
    <name type="common">Tsukamurella wratislaviensis</name>
    <dbReference type="NCBI Taxonomy" id="44752"/>
    <lineage>
        <taxon>Bacteria</taxon>
        <taxon>Bacillati</taxon>
        <taxon>Actinomycetota</taxon>
        <taxon>Actinomycetes</taxon>
        <taxon>Mycobacteriales</taxon>
        <taxon>Nocardiaceae</taxon>
        <taxon>Rhodococcus</taxon>
    </lineage>
</organism>
<dbReference type="GO" id="GO:0005971">
    <property type="term" value="C:ribonucleoside-diphosphate reductase complex"/>
    <property type="evidence" value="ECO:0007669"/>
    <property type="project" value="TreeGrafter"/>
</dbReference>
<dbReference type="EMBL" id="BHYM01000010">
    <property type="protein sequence ID" value="GCE37531.1"/>
    <property type="molecule type" value="Genomic_DNA"/>
</dbReference>
<dbReference type="Gene3D" id="3.20.70.20">
    <property type="match status" value="1"/>
</dbReference>
<dbReference type="PANTHER" id="PTHR11573:SF30">
    <property type="entry name" value="RIBONUCLEOSIDE-DIPHOSPHATE REDUCTASE 2 SUBUNIT ALPHA"/>
    <property type="match status" value="1"/>
</dbReference>
<dbReference type="Pfam" id="PF00317">
    <property type="entry name" value="Ribonuc_red_lgN"/>
    <property type="match status" value="1"/>
</dbReference>
<evidence type="ECO:0000259" key="12">
    <source>
        <dbReference type="PROSITE" id="PS00089"/>
    </source>
</evidence>
<evidence type="ECO:0000256" key="2">
    <source>
        <dbReference type="ARBA" id="ARBA00012274"/>
    </source>
</evidence>
<evidence type="ECO:0000256" key="8">
    <source>
        <dbReference type="ARBA" id="ARBA00023157"/>
    </source>
</evidence>
<feature type="domain" description="Ribonucleotide reductase large subunit" evidence="12">
    <location>
        <begin position="579"/>
        <end position="601"/>
    </location>
</feature>
<keyword evidence="3" id="KW-0021">Allosteric enzyme</keyword>
<dbReference type="Pfam" id="PF02867">
    <property type="entry name" value="Ribonuc_red_lgC"/>
    <property type="match status" value="1"/>
</dbReference>
<comment type="function">
    <text evidence="10">Provides the precursors necessary for DNA synthesis. Catalyzes the biosynthesis of deoxyribonucleotides from the corresponding ribonucleotides.</text>
</comment>
<evidence type="ECO:0000256" key="3">
    <source>
        <dbReference type="ARBA" id="ARBA00022533"/>
    </source>
</evidence>
<keyword evidence="7 10" id="KW-0215">Deoxyribonucleotide synthesis</keyword>
<dbReference type="PROSITE" id="PS00089">
    <property type="entry name" value="RIBORED_LARGE"/>
    <property type="match status" value="1"/>
</dbReference>
<protein>
    <recommendedName>
        <fullName evidence="2 10">Ribonucleoside-diphosphate reductase</fullName>
        <ecNumber evidence="2 10">1.17.4.1</ecNumber>
    </recommendedName>
</protein>
<feature type="region of interest" description="Disordered" evidence="11">
    <location>
        <begin position="1"/>
        <end position="22"/>
    </location>
</feature>
<dbReference type="SUPFAM" id="SSF48168">
    <property type="entry name" value="R1 subunit of ribonucleotide reductase, N-terminal domain"/>
    <property type="match status" value="1"/>
</dbReference>
<evidence type="ECO:0000256" key="5">
    <source>
        <dbReference type="ARBA" id="ARBA00022840"/>
    </source>
</evidence>
<comment type="similarity">
    <text evidence="1 10">Belongs to the ribonucleoside diphosphate reductase large chain family.</text>
</comment>
<dbReference type="SUPFAM" id="SSF51998">
    <property type="entry name" value="PFL-like glycyl radical enzymes"/>
    <property type="match status" value="1"/>
</dbReference>